<accession>A0A8C7W7E4</accession>
<feature type="transmembrane region" description="Helical" evidence="2">
    <location>
        <begin position="20"/>
        <end position="46"/>
    </location>
</feature>
<reference evidence="3" key="3">
    <citation type="submission" date="2025-09" db="UniProtKB">
        <authorList>
            <consortium name="Ensembl"/>
        </authorList>
    </citation>
    <scope>IDENTIFICATION</scope>
</reference>
<proteinExistence type="predicted"/>
<keyword evidence="2" id="KW-0812">Transmembrane</keyword>
<keyword evidence="4" id="KW-1185">Reference proteome</keyword>
<keyword evidence="2" id="KW-0472">Membrane</keyword>
<reference evidence="3" key="2">
    <citation type="submission" date="2025-08" db="UniProtKB">
        <authorList>
            <consortium name="Ensembl"/>
        </authorList>
    </citation>
    <scope>IDENTIFICATION</scope>
</reference>
<evidence type="ECO:0008006" key="5">
    <source>
        <dbReference type="Google" id="ProtNLM"/>
    </source>
</evidence>
<evidence type="ECO:0000256" key="2">
    <source>
        <dbReference type="SAM" id="Phobius"/>
    </source>
</evidence>
<dbReference type="Proteomes" id="UP000694395">
    <property type="component" value="Chromosome Y"/>
</dbReference>
<sequence length="292" mass="32355">MSQIGPSTPLSNLSEGLSIISLRLLLILLIPCVVLLLLLNCLFLGYKLHIFSKKNRKKDNETILQSTLSTRQRMTIISEAPFVPNQDGKGYISVSEPILAQALSSPRSSSNDKAAVAQSIRFVHLVGATGDGGSKSLGAPRWRRSAPVLPQSSDSEAEQPNLVPPNSPVTPDQRHMRRCSTMELQYVLNNTEEHKFDMVEFECEYASSIPPETSCFVASDNSSTMGPGLDSDFGASAGVSLRILSADSDGLTNRMWATGMDWDYYDPCYVRERHIPKQKYHKPALHTKHYWV</sequence>
<name>A0A8C7W7E4_ONCMY</name>
<keyword evidence="2" id="KW-1133">Transmembrane helix</keyword>
<protein>
    <recommendedName>
        <fullName evidence="5">Protein huluwa-like</fullName>
    </recommendedName>
</protein>
<evidence type="ECO:0000256" key="1">
    <source>
        <dbReference type="SAM" id="MobiDB-lite"/>
    </source>
</evidence>
<dbReference type="GeneTree" id="ENSGT01120000271957"/>
<reference evidence="3" key="1">
    <citation type="submission" date="2020-07" db="EMBL/GenBank/DDBJ databases">
        <title>A long reads based de novo assembly of the rainbow trout Arlee double haploid line genome.</title>
        <authorList>
            <person name="Gao G."/>
            <person name="Palti Y."/>
        </authorList>
    </citation>
    <scope>NUCLEOTIDE SEQUENCE [LARGE SCALE GENOMIC DNA]</scope>
</reference>
<evidence type="ECO:0000313" key="3">
    <source>
        <dbReference type="Ensembl" id="ENSOMYP00000074457.1"/>
    </source>
</evidence>
<organism evidence="3 4">
    <name type="scientific">Oncorhynchus mykiss</name>
    <name type="common">Rainbow trout</name>
    <name type="synonym">Salmo gairdneri</name>
    <dbReference type="NCBI Taxonomy" id="8022"/>
    <lineage>
        <taxon>Eukaryota</taxon>
        <taxon>Metazoa</taxon>
        <taxon>Chordata</taxon>
        <taxon>Craniata</taxon>
        <taxon>Vertebrata</taxon>
        <taxon>Euteleostomi</taxon>
        <taxon>Actinopterygii</taxon>
        <taxon>Neopterygii</taxon>
        <taxon>Teleostei</taxon>
        <taxon>Protacanthopterygii</taxon>
        <taxon>Salmoniformes</taxon>
        <taxon>Salmonidae</taxon>
        <taxon>Salmoninae</taxon>
        <taxon>Oncorhynchus</taxon>
    </lineage>
</organism>
<evidence type="ECO:0000313" key="4">
    <source>
        <dbReference type="Proteomes" id="UP000694395"/>
    </source>
</evidence>
<feature type="region of interest" description="Disordered" evidence="1">
    <location>
        <begin position="134"/>
        <end position="174"/>
    </location>
</feature>
<dbReference type="AlphaFoldDB" id="A0A8C7W7E4"/>
<dbReference type="Ensembl" id="ENSOMYT00000081064.2">
    <property type="protein sequence ID" value="ENSOMYP00000074457.1"/>
    <property type="gene ID" value="ENSOMYG00000034424.2"/>
</dbReference>